<proteinExistence type="predicted"/>
<comment type="caution">
    <text evidence="2">The sequence shown here is derived from an EMBL/GenBank/DDBJ whole genome shotgun (WGS) entry which is preliminary data.</text>
</comment>
<keyword evidence="3" id="KW-1185">Reference proteome</keyword>
<feature type="region of interest" description="Disordered" evidence="1">
    <location>
        <begin position="1"/>
        <end position="29"/>
    </location>
</feature>
<organism evidence="2 3">
    <name type="scientific">Linnemannia exigua</name>
    <dbReference type="NCBI Taxonomy" id="604196"/>
    <lineage>
        <taxon>Eukaryota</taxon>
        <taxon>Fungi</taxon>
        <taxon>Fungi incertae sedis</taxon>
        <taxon>Mucoromycota</taxon>
        <taxon>Mortierellomycotina</taxon>
        <taxon>Mortierellomycetes</taxon>
        <taxon>Mortierellales</taxon>
        <taxon>Mortierellaceae</taxon>
        <taxon>Linnemannia</taxon>
    </lineage>
</organism>
<accession>A0AAD4H7E4</accession>
<feature type="compositionally biased region" description="Basic and acidic residues" evidence="1">
    <location>
        <begin position="13"/>
        <end position="29"/>
    </location>
</feature>
<dbReference type="AlphaFoldDB" id="A0AAD4H7E4"/>
<dbReference type="EMBL" id="JAAAIL010000288">
    <property type="protein sequence ID" value="KAG0277284.1"/>
    <property type="molecule type" value="Genomic_DNA"/>
</dbReference>
<evidence type="ECO:0000313" key="3">
    <source>
        <dbReference type="Proteomes" id="UP001194580"/>
    </source>
</evidence>
<sequence>MAKHLPDLSNNSFKDEVNPEQHDDYTDSRKAIYDLGQNKAGKYLDPKPYCGM</sequence>
<gene>
    <name evidence="2" type="ORF">BGZ95_006185</name>
</gene>
<evidence type="ECO:0000256" key="1">
    <source>
        <dbReference type="SAM" id="MobiDB-lite"/>
    </source>
</evidence>
<reference evidence="2" key="1">
    <citation type="journal article" date="2020" name="Fungal Divers.">
        <title>Resolving the Mortierellaceae phylogeny through synthesis of multi-gene phylogenetics and phylogenomics.</title>
        <authorList>
            <person name="Vandepol N."/>
            <person name="Liber J."/>
            <person name="Desiro A."/>
            <person name="Na H."/>
            <person name="Kennedy M."/>
            <person name="Barry K."/>
            <person name="Grigoriev I.V."/>
            <person name="Miller A.N."/>
            <person name="O'Donnell K."/>
            <person name="Stajich J.E."/>
            <person name="Bonito G."/>
        </authorList>
    </citation>
    <scope>NUCLEOTIDE SEQUENCE</scope>
    <source>
        <strain evidence="2">NRRL 28262</strain>
    </source>
</reference>
<name>A0AAD4H7E4_9FUNG</name>
<dbReference type="Proteomes" id="UP001194580">
    <property type="component" value="Unassembled WGS sequence"/>
</dbReference>
<evidence type="ECO:0000313" key="2">
    <source>
        <dbReference type="EMBL" id="KAG0277284.1"/>
    </source>
</evidence>
<protein>
    <submittedName>
        <fullName evidence="2">Uncharacterized protein</fullName>
    </submittedName>
</protein>